<dbReference type="VEuPathDB" id="AmoebaDB:DICPUDRAFT_39689"/>
<protein>
    <recommendedName>
        <fullName evidence="1">N-acetyltransferase domain-containing protein</fullName>
    </recommendedName>
</protein>
<keyword evidence="3" id="KW-1185">Reference proteome</keyword>
<evidence type="ECO:0000259" key="1">
    <source>
        <dbReference type="Pfam" id="PF00583"/>
    </source>
</evidence>
<dbReference type="InParanoid" id="F0ZWS1"/>
<accession>F0ZWS1</accession>
<dbReference type="OrthoDB" id="410198at2759"/>
<dbReference type="Gene3D" id="3.40.630.30">
    <property type="match status" value="1"/>
</dbReference>
<dbReference type="CDD" id="cd04301">
    <property type="entry name" value="NAT_SF"/>
    <property type="match status" value="1"/>
</dbReference>
<dbReference type="GO" id="GO:0008080">
    <property type="term" value="F:N-acetyltransferase activity"/>
    <property type="evidence" value="ECO:0000318"/>
    <property type="project" value="GO_Central"/>
</dbReference>
<dbReference type="RefSeq" id="XP_003291861.1">
    <property type="nucleotide sequence ID" value="XM_003291813.1"/>
</dbReference>
<dbReference type="SUPFAM" id="SSF55729">
    <property type="entry name" value="Acyl-CoA N-acyltransferases (Nat)"/>
    <property type="match status" value="1"/>
</dbReference>
<proteinExistence type="predicted"/>
<name>F0ZWS1_DICPU</name>
<dbReference type="KEGG" id="dpp:DICPUDRAFT_39689"/>
<reference evidence="3" key="1">
    <citation type="journal article" date="2011" name="Genome Biol.">
        <title>Comparative genomics of the social amoebae Dictyostelium discoideum and Dictyostelium purpureum.</title>
        <authorList>
            <consortium name="US DOE Joint Genome Institute (JGI-PGF)"/>
            <person name="Sucgang R."/>
            <person name="Kuo A."/>
            <person name="Tian X."/>
            <person name="Salerno W."/>
            <person name="Parikh A."/>
            <person name="Feasley C.L."/>
            <person name="Dalin E."/>
            <person name="Tu H."/>
            <person name="Huang E."/>
            <person name="Barry K."/>
            <person name="Lindquist E."/>
            <person name="Shapiro H."/>
            <person name="Bruce D."/>
            <person name="Schmutz J."/>
            <person name="Salamov A."/>
            <person name="Fey P."/>
            <person name="Gaudet P."/>
            <person name="Anjard C."/>
            <person name="Babu M.M."/>
            <person name="Basu S."/>
            <person name="Bushmanova Y."/>
            <person name="van der Wel H."/>
            <person name="Katoh-Kurasawa M."/>
            <person name="Dinh C."/>
            <person name="Coutinho P.M."/>
            <person name="Saito T."/>
            <person name="Elias M."/>
            <person name="Schaap P."/>
            <person name="Kay R.R."/>
            <person name="Henrissat B."/>
            <person name="Eichinger L."/>
            <person name="Rivero F."/>
            <person name="Putnam N.H."/>
            <person name="West C.M."/>
            <person name="Loomis W.F."/>
            <person name="Chisholm R.L."/>
            <person name="Shaulsky G."/>
            <person name="Strassmann J.E."/>
            <person name="Queller D.C."/>
            <person name="Kuspa A."/>
            <person name="Grigoriev I.V."/>
        </authorList>
    </citation>
    <scope>NUCLEOTIDE SEQUENCE [LARGE SCALE GENOMIC DNA]</scope>
    <source>
        <strain evidence="3">QSDP1</strain>
    </source>
</reference>
<organism evidence="2 3">
    <name type="scientific">Dictyostelium purpureum</name>
    <name type="common">Slime mold</name>
    <dbReference type="NCBI Taxonomy" id="5786"/>
    <lineage>
        <taxon>Eukaryota</taxon>
        <taxon>Amoebozoa</taxon>
        <taxon>Evosea</taxon>
        <taxon>Eumycetozoa</taxon>
        <taxon>Dictyostelia</taxon>
        <taxon>Dictyosteliales</taxon>
        <taxon>Dictyosteliaceae</taxon>
        <taxon>Dictyostelium</taxon>
    </lineage>
</organism>
<dbReference type="OMA" id="WCDARES"/>
<dbReference type="Pfam" id="PF00583">
    <property type="entry name" value="Acetyltransf_1"/>
    <property type="match status" value="1"/>
</dbReference>
<sequence length="149" mass="17758">MEGNIVIKKCNIQDVLILRHQVMYPEKDLKYVEVPGDYDESTIHLGLYDNRKEDGDKKPISVMSLFIKKECGDMQFRKFATMVEHQNKGYGTILFNYVLNFAKDNNIKRIWCNARKEKIDFYLRKFNFKETNQTYTKDGREFIIIELIL</sequence>
<dbReference type="UniPathway" id="UPA00113">
    <property type="reaction ID" value="UER00529"/>
</dbReference>
<dbReference type="InterPro" id="IPR016181">
    <property type="entry name" value="Acyl_CoA_acyltransferase"/>
</dbReference>
<evidence type="ECO:0000313" key="2">
    <source>
        <dbReference type="EMBL" id="EGC31603.1"/>
    </source>
</evidence>
<dbReference type="GeneID" id="10505619"/>
<dbReference type="AlphaFoldDB" id="F0ZWS1"/>
<evidence type="ECO:0000313" key="3">
    <source>
        <dbReference type="Proteomes" id="UP000001064"/>
    </source>
</evidence>
<dbReference type="InterPro" id="IPR000182">
    <property type="entry name" value="GNAT_dom"/>
</dbReference>
<gene>
    <name evidence="2" type="ORF">DICPUDRAFT_39689</name>
</gene>
<feature type="domain" description="N-acetyltransferase" evidence="1">
    <location>
        <begin position="56"/>
        <end position="128"/>
    </location>
</feature>
<dbReference type="Proteomes" id="UP000001064">
    <property type="component" value="Unassembled WGS sequence"/>
</dbReference>
<dbReference type="eggNOG" id="ENOG502S9N7">
    <property type="taxonomic scope" value="Eukaryota"/>
</dbReference>
<dbReference type="GO" id="GO:0006048">
    <property type="term" value="P:UDP-N-acetylglucosamine biosynthetic process"/>
    <property type="evidence" value="ECO:0007669"/>
    <property type="project" value="UniProtKB-UniPathway"/>
</dbReference>
<dbReference type="EMBL" id="GL871242">
    <property type="protein sequence ID" value="EGC31603.1"/>
    <property type="molecule type" value="Genomic_DNA"/>
</dbReference>